<organism evidence="1 2">
    <name type="scientific">Desulfamplus magnetovallimortis</name>
    <dbReference type="NCBI Taxonomy" id="1246637"/>
    <lineage>
        <taxon>Bacteria</taxon>
        <taxon>Pseudomonadati</taxon>
        <taxon>Thermodesulfobacteriota</taxon>
        <taxon>Desulfobacteria</taxon>
        <taxon>Desulfobacterales</taxon>
        <taxon>Desulfobacteraceae</taxon>
        <taxon>Desulfamplus</taxon>
    </lineage>
</organism>
<name>A0A1W1H7S9_9BACT</name>
<dbReference type="Proteomes" id="UP000191931">
    <property type="component" value="Unassembled WGS sequence"/>
</dbReference>
<dbReference type="STRING" id="1246637.MTBBW1_1380050"/>
<evidence type="ECO:0000313" key="1">
    <source>
        <dbReference type="EMBL" id="SLM28503.1"/>
    </source>
</evidence>
<proteinExistence type="predicted"/>
<dbReference type="OrthoDB" id="1121642at2"/>
<dbReference type="RefSeq" id="WP_080804864.1">
    <property type="nucleotide sequence ID" value="NZ_LT828549.1"/>
</dbReference>
<sequence length="108" mass="12778">MAQILGTSLKAIHSYEQGWRTIPHHVERQLLFILSRMDPEKQDVKKCWDIIDCPDERRENCPAWEFNCGDMCWFINGTICSGKPLKDWKTKIALCKSCRVFNHFFDQE</sequence>
<keyword evidence="2" id="KW-1185">Reference proteome</keyword>
<dbReference type="InterPro" id="IPR054687">
    <property type="entry name" value="Two-CW_dom"/>
</dbReference>
<evidence type="ECO:0000313" key="2">
    <source>
        <dbReference type="Proteomes" id="UP000191931"/>
    </source>
</evidence>
<protein>
    <submittedName>
        <fullName evidence="1">Uncharacterized protein</fullName>
    </submittedName>
</protein>
<dbReference type="AlphaFoldDB" id="A0A1W1H7S9"/>
<dbReference type="EMBL" id="FWEV01000044">
    <property type="protein sequence ID" value="SLM28503.1"/>
    <property type="molecule type" value="Genomic_DNA"/>
</dbReference>
<gene>
    <name evidence="1" type="ORF">MTBBW1_1380050</name>
</gene>
<reference evidence="1 2" key="1">
    <citation type="submission" date="2017-03" db="EMBL/GenBank/DDBJ databases">
        <authorList>
            <person name="Afonso C.L."/>
            <person name="Miller P.J."/>
            <person name="Scott M.A."/>
            <person name="Spackman E."/>
            <person name="Goraichik I."/>
            <person name="Dimitrov K.M."/>
            <person name="Suarez D.L."/>
            <person name="Swayne D.E."/>
        </authorList>
    </citation>
    <scope>NUCLEOTIDE SEQUENCE [LARGE SCALE GENOMIC DNA]</scope>
    <source>
        <strain evidence="1">PRJEB14757</strain>
    </source>
</reference>
<dbReference type="NCBIfam" id="NF045718">
    <property type="entry name" value="two_CW_domain"/>
    <property type="match status" value="1"/>
</dbReference>
<accession>A0A1W1H7S9</accession>